<feature type="compositionally biased region" description="Low complexity" evidence="1">
    <location>
        <begin position="118"/>
        <end position="144"/>
    </location>
</feature>
<keyword evidence="3" id="KW-1185">Reference proteome</keyword>
<feature type="region of interest" description="Disordered" evidence="1">
    <location>
        <begin position="33"/>
        <end position="57"/>
    </location>
</feature>
<dbReference type="OMA" id="HSEQGIY"/>
<sequence length="749" mass="79114">MYMDILEQEVEALSAEVTRLRLMVHRVTQVMEAPPSRRHGHADPLHVAPPSSFTRDTAPADLQATVDSYKQLLPLIQVLLEQQRSAKEVSGHRSSKKKKSSSHRRRHEHHRRHRSRRSPSSTNESSYTSSSRSHSTSSTTDRSSGIATPRIDISHVVQRSREAPREEVKGHVEAPPSTSTSANNPAAAPSLAAQHAASAAAATERRRPSTVSIEETPSRAEQQGYSSTPTPKSGSVVDRLRAQRGLTSQQEDKSLSTESSEDMPACKSLTRSATTSAATSPSAAVKRPPHGSTSTSKMAAGPAAAKAVAKKSHLLDASYSMASSKLLDAPLASEAVQSAAKQRMDSGPPASLPAEEMGCYVSSPDLAVWDVSHAAADTPAEGRRDGVHPSSPHHGRSTANSLQFSDQGRYSYSMFNSLANSPSISQVADDSAKGTRTDTTAGTSAALEPTHAVPSGKLLPQQTIVMSRARHMSSDSSSSSNSTDDDHVAHTPVVLTTSSTTRPFGSGVVLGARQPISAHSPSSSGAPAALPALGCTIPAPMKGTVAPAEVHANLTAGRHPMKFDNTSESSSSSDGAAAAAAVFQRQQARHAVHEDHRESSFHNYSETAVSSSPASINNAPLQRQLQQQQQQQQLQSSSSSPHQQDFPAALSQDAYSYALFLAQYSAHGSPHPGSNENAASLELSRAVSRPGTARSESHGPSLGGKRGFFASGGYYYDCDFAMRSPSQPSTISNAGAEHGVSGISAAYDY</sequence>
<reference evidence="2 3" key="1">
    <citation type="submission" date="2015-07" db="EMBL/GenBank/DDBJ databases">
        <title>High-quality genome of monoxenous trypanosomatid Leptomonas pyrrhocoris.</title>
        <authorList>
            <person name="Flegontov P."/>
            <person name="Butenko A."/>
            <person name="Firsov S."/>
            <person name="Vlcek C."/>
            <person name="Logacheva M.D."/>
            <person name="Field M."/>
            <person name="Filatov D."/>
            <person name="Flegontova O."/>
            <person name="Gerasimov E."/>
            <person name="Jackson A.P."/>
            <person name="Kelly S."/>
            <person name="Opperdoes F."/>
            <person name="O'Reilly A."/>
            <person name="Votypka J."/>
            <person name="Yurchenko V."/>
            <person name="Lukes J."/>
        </authorList>
    </citation>
    <scope>NUCLEOTIDE SEQUENCE [LARGE SCALE GENOMIC DNA]</scope>
    <source>
        <strain evidence="2">H10</strain>
    </source>
</reference>
<feature type="compositionally biased region" description="Polar residues" evidence="1">
    <location>
        <begin position="601"/>
        <end position="620"/>
    </location>
</feature>
<feature type="compositionally biased region" description="Low complexity" evidence="1">
    <location>
        <begin position="268"/>
        <end position="284"/>
    </location>
</feature>
<dbReference type="RefSeq" id="XP_015660128.1">
    <property type="nucleotide sequence ID" value="XM_015801508.1"/>
</dbReference>
<feature type="compositionally biased region" description="Basic residues" evidence="1">
    <location>
        <begin position="93"/>
        <end position="117"/>
    </location>
</feature>
<feature type="compositionally biased region" description="Low complexity" evidence="1">
    <location>
        <begin position="174"/>
        <end position="202"/>
    </location>
</feature>
<evidence type="ECO:0000313" key="2">
    <source>
        <dbReference type="EMBL" id="KPA81689.1"/>
    </source>
</evidence>
<feature type="compositionally biased region" description="Basic and acidic residues" evidence="1">
    <location>
        <begin position="591"/>
        <end position="600"/>
    </location>
</feature>
<dbReference type="VEuPathDB" id="TriTrypDB:LpyrH10_06_3660"/>
<organism evidence="2 3">
    <name type="scientific">Leptomonas pyrrhocoris</name>
    <name type="common">Firebug parasite</name>
    <dbReference type="NCBI Taxonomy" id="157538"/>
    <lineage>
        <taxon>Eukaryota</taxon>
        <taxon>Discoba</taxon>
        <taxon>Euglenozoa</taxon>
        <taxon>Kinetoplastea</taxon>
        <taxon>Metakinetoplastina</taxon>
        <taxon>Trypanosomatida</taxon>
        <taxon>Trypanosomatidae</taxon>
        <taxon>Leishmaniinae</taxon>
        <taxon>Leptomonas</taxon>
    </lineage>
</organism>
<evidence type="ECO:0000313" key="3">
    <source>
        <dbReference type="Proteomes" id="UP000037923"/>
    </source>
</evidence>
<dbReference type="AlphaFoldDB" id="A0A0M9G401"/>
<dbReference type="GeneID" id="26904287"/>
<evidence type="ECO:0000256" key="1">
    <source>
        <dbReference type="SAM" id="MobiDB-lite"/>
    </source>
</evidence>
<feature type="compositionally biased region" description="Low complexity" evidence="1">
    <location>
        <begin position="621"/>
        <end position="644"/>
    </location>
</feature>
<feature type="region of interest" description="Disordered" evidence="1">
    <location>
        <begin position="84"/>
        <end position="299"/>
    </location>
</feature>
<proteinExistence type="predicted"/>
<feature type="region of interest" description="Disordered" evidence="1">
    <location>
        <begin position="468"/>
        <end position="487"/>
    </location>
</feature>
<dbReference type="OrthoDB" id="267913at2759"/>
<feature type="compositionally biased region" description="Basic and acidic residues" evidence="1">
    <location>
        <begin position="159"/>
        <end position="172"/>
    </location>
</feature>
<name>A0A0M9G401_LEPPY</name>
<gene>
    <name evidence="2" type="ORF">ABB37_03996</name>
</gene>
<feature type="region of interest" description="Disordered" evidence="1">
    <location>
        <begin position="378"/>
        <end position="403"/>
    </location>
</feature>
<feature type="compositionally biased region" description="Polar residues" evidence="1">
    <location>
        <begin position="209"/>
        <end position="233"/>
    </location>
</feature>
<comment type="caution">
    <text evidence="2">The sequence shown here is derived from an EMBL/GenBank/DDBJ whole genome shotgun (WGS) entry which is preliminary data.</text>
</comment>
<protein>
    <submittedName>
        <fullName evidence="2">Uncharacterized protein</fullName>
    </submittedName>
</protein>
<feature type="compositionally biased region" description="Low complexity" evidence="1">
    <location>
        <begin position="567"/>
        <end position="581"/>
    </location>
</feature>
<feature type="region of interest" description="Disordered" evidence="1">
    <location>
        <begin position="425"/>
        <end position="459"/>
    </location>
</feature>
<dbReference type="Proteomes" id="UP000037923">
    <property type="component" value="Unassembled WGS sequence"/>
</dbReference>
<feature type="region of interest" description="Disordered" evidence="1">
    <location>
        <begin position="558"/>
        <end position="646"/>
    </location>
</feature>
<dbReference type="EMBL" id="LGTL01000006">
    <property type="protein sequence ID" value="KPA81689.1"/>
    <property type="molecule type" value="Genomic_DNA"/>
</dbReference>
<accession>A0A0M9G401</accession>